<evidence type="ECO:0000256" key="5">
    <source>
        <dbReference type="SAM" id="Phobius"/>
    </source>
</evidence>
<dbReference type="PANTHER" id="PTHR24421">
    <property type="entry name" value="NITRATE/NITRITE SENSOR PROTEIN NARX-RELATED"/>
    <property type="match status" value="1"/>
</dbReference>
<keyword evidence="5" id="KW-1133">Transmembrane helix</keyword>
<dbReference type="InterPro" id="IPR036890">
    <property type="entry name" value="HATPase_C_sf"/>
</dbReference>
<reference evidence="7 8" key="1">
    <citation type="submission" date="2016-10" db="EMBL/GenBank/DDBJ databases">
        <authorList>
            <person name="de Groot N.N."/>
        </authorList>
    </citation>
    <scope>NUCLEOTIDE SEQUENCE [LARGE SCALE GENOMIC DNA]</scope>
    <source>
        <strain evidence="7 8">DSM 43357</strain>
    </source>
</reference>
<dbReference type="AlphaFoldDB" id="A0A1H7UP75"/>
<evidence type="ECO:0000313" key="7">
    <source>
        <dbReference type="EMBL" id="SEL98589.1"/>
    </source>
</evidence>
<dbReference type="Proteomes" id="UP000198953">
    <property type="component" value="Unassembled WGS sequence"/>
</dbReference>
<feature type="transmembrane region" description="Helical" evidence="5">
    <location>
        <begin position="82"/>
        <end position="101"/>
    </location>
</feature>
<feature type="transmembrane region" description="Helical" evidence="5">
    <location>
        <begin position="49"/>
        <end position="70"/>
    </location>
</feature>
<dbReference type="OrthoDB" id="5241784at2"/>
<evidence type="ECO:0000313" key="8">
    <source>
        <dbReference type="Proteomes" id="UP000198953"/>
    </source>
</evidence>
<gene>
    <name evidence="7" type="ORF">SAMN05660976_03893</name>
</gene>
<feature type="domain" description="Signal transduction histidine kinase subgroup 3 dimerisation and phosphoacceptor" evidence="6">
    <location>
        <begin position="191"/>
        <end position="264"/>
    </location>
</feature>
<dbReference type="GO" id="GO:0046983">
    <property type="term" value="F:protein dimerization activity"/>
    <property type="evidence" value="ECO:0007669"/>
    <property type="project" value="InterPro"/>
</dbReference>
<keyword evidence="8" id="KW-1185">Reference proteome</keyword>
<evidence type="ECO:0000256" key="4">
    <source>
        <dbReference type="SAM" id="Coils"/>
    </source>
</evidence>
<accession>A0A1H7UP75</accession>
<keyword evidence="3" id="KW-0902">Two-component regulatory system</keyword>
<dbReference type="EMBL" id="FOBF01000008">
    <property type="protein sequence ID" value="SEL98589.1"/>
    <property type="molecule type" value="Genomic_DNA"/>
</dbReference>
<organism evidence="7 8">
    <name type="scientific">Nonomuraea pusilla</name>
    <dbReference type="NCBI Taxonomy" id="46177"/>
    <lineage>
        <taxon>Bacteria</taxon>
        <taxon>Bacillati</taxon>
        <taxon>Actinomycetota</taxon>
        <taxon>Actinomycetes</taxon>
        <taxon>Streptosporangiales</taxon>
        <taxon>Streptosporangiaceae</taxon>
        <taxon>Nonomuraea</taxon>
    </lineage>
</organism>
<feature type="transmembrane region" description="Helical" evidence="5">
    <location>
        <begin position="24"/>
        <end position="43"/>
    </location>
</feature>
<feature type="transmembrane region" description="Helical" evidence="5">
    <location>
        <begin position="121"/>
        <end position="140"/>
    </location>
</feature>
<dbReference type="STRING" id="46177.SAMN05660976_03893"/>
<keyword evidence="4" id="KW-0175">Coiled coil</keyword>
<dbReference type="RefSeq" id="WP_091101923.1">
    <property type="nucleotide sequence ID" value="NZ_FOBF01000008.1"/>
</dbReference>
<dbReference type="GO" id="GO:0016020">
    <property type="term" value="C:membrane"/>
    <property type="evidence" value="ECO:0007669"/>
    <property type="project" value="InterPro"/>
</dbReference>
<evidence type="ECO:0000256" key="3">
    <source>
        <dbReference type="ARBA" id="ARBA00023012"/>
    </source>
</evidence>
<proteinExistence type="predicted"/>
<dbReference type="InterPro" id="IPR050482">
    <property type="entry name" value="Sensor_HK_TwoCompSys"/>
</dbReference>
<evidence type="ECO:0000256" key="1">
    <source>
        <dbReference type="ARBA" id="ARBA00022679"/>
    </source>
</evidence>
<evidence type="ECO:0000256" key="2">
    <source>
        <dbReference type="ARBA" id="ARBA00022777"/>
    </source>
</evidence>
<keyword evidence="2 7" id="KW-0418">Kinase</keyword>
<dbReference type="InterPro" id="IPR011712">
    <property type="entry name" value="Sig_transdc_His_kin_sub3_dim/P"/>
</dbReference>
<dbReference type="Gene3D" id="3.30.565.10">
    <property type="entry name" value="Histidine kinase-like ATPase, C-terminal domain"/>
    <property type="match status" value="1"/>
</dbReference>
<dbReference type="PANTHER" id="PTHR24421:SF63">
    <property type="entry name" value="SENSOR HISTIDINE KINASE DESK"/>
    <property type="match status" value="1"/>
</dbReference>
<protein>
    <submittedName>
        <fullName evidence="7">Two-component system, NarL family, sensor histidine kinase DesK</fullName>
    </submittedName>
</protein>
<keyword evidence="1" id="KW-0808">Transferase</keyword>
<evidence type="ECO:0000259" key="6">
    <source>
        <dbReference type="Pfam" id="PF07730"/>
    </source>
</evidence>
<sequence length="387" mass="40823">MSIARRFGRGLGDPDDVNAPRRRLVGVSIGLVYLVFPAGQILSGELRGARAAWAGLTLAGFVAAFVATVLTAKGVGERGRFTYPLLAATTVLGLAGAWAFGGPWLSLPVYTVVLSSFTLPARWTLAGVAGLLAAVVAAGFGTGSDVATIVVMALQVLTLGVLFISVRNGRVLTVRLREAQGEVARLAAAEERLRIARDLHDLLGHSLSLIVLKSELAGRLAEDDAARERARREQVRREIADIESVARKALLEVREAVTGYRQRSLAEELDNARSVLRAAGVEANVRVSGMPLPGLLDELFGWAVREGTTNIVRHARATRCEIKVTYDRGHANLEIMDNGNGGTPHGAGSGLAGLRERVAGAGGTVTAGPRGRGGFRLLVTVPVEVPA</sequence>
<keyword evidence="5" id="KW-0812">Transmembrane</keyword>
<feature type="coiled-coil region" evidence="4">
    <location>
        <begin position="225"/>
        <end position="252"/>
    </location>
</feature>
<dbReference type="Pfam" id="PF07730">
    <property type="entry name" value="HisKA_3"/>
    <property type="match status" value="1"/>
</dbReference>
<keyword evidence="5" id="KW-0472">Membrane</keyword>
<dbReference type="Gene3D" id="1.20.5.1930">
    <property type="match status" value="1"/>
</dbReference>
<dbReference type="GO" id="GO:0000155">
    <property type="term" value="F:phosphorelay sensor kinase activity"/>
    <property type="evidence" value="ECO:0007669"/>
    <property type="project" value="InterPro"/>
</dbReference>
<dbReference type="CDD" id="cd16917">
    <property type="entry name" value="HATPase_UhpB-NarQ-NarX-like"/>
    <property type="match status" value="1"/>
</dbReference>
<name>A0A1H7UP75_9ACTN</name>
<feature type="transmembrane region" description="Helical" evidence="5">
    <location>
        <begin position="147"/>
        <end position="166"/>
    </location>
</feature>
<dbReference type="SUPFAM" id="SSF55874">
    <property type="entry name" value="ATPase domain of HSP90 chaperone/DNA topoisomerase II/histidine kinase"/>
    <property type="match status" value="1"/>
</dbReference>